<protein>
    <submittedName>
        <fullName evidence="1">Uncharacterized protein</fullName>
    </submittedName>
</protein>
<name>A0A8S3JX63_9BILA</name>
<sequence>MMTKNMRLPPTATVIINQTYKPSLAVTTSTNNNFKKPMRNKNHRTPSQHRFYNQFQKTSTNKNLNFDLEIIKSFHHINDKNSSNE</sequence>
<comment type="caution">
    <text evidence="1">The sequence shown here is derived from an EMBL/GenBank/DDBJ whole genome shotgun (WGS) entry which is preliminary data.</text>
</comment>
<organism evidence="1 2">
    <name type="scientific">Rotaria magnacalcarata</name>
    <dbReference type="NCBI Taxonomy" id="392030"/>
    <lineage>
        <taxon>Eukaryota</taxon>
        <taxon>Metazoa</taxon>
        <taxon>Spiralia</taxon>
        <taxon>Gnathifera</taxon>
        <taxon>Rotifera</taxon>
        <taxon>Eurotatoria</taxon>
        <taxon>Bdelloidea</taxon>
        <taxon>Philodinida</taxon>
        <taxon>Philodinidae</taxon>
        <taxon>Rotaria</taxon>
    </lineage>
</organism>
<dbReference type="EMBL" id="CAJOBI010352474">
    <property type="protein sequence ID" value="CAF5222050.1"/>
    <property type="molecule type" value="Genomic_DNA"/>
</dbReference>
<accession>A0A8S3JX63</accession>
<evidence type="ECO:0000313" key="1">
    <source>
        <dbReference type="EMBL" id="CAF5222050.1"/>
    </source>
</evidence>
<proteinExistence type="predicted"/>
<dbReference type="AlphaFoldDB" id="A0A8S3JX63"/>
<gene>
    <name evidence="1" type="ORF">SMN809_LOCUS82656</name>
</gene>
<reference evidence="1" key="1">
    <citation type="submission" date="2021-02" db="EMBL/GenBank/DDBJ databases">
        <authorList>
            <person name="Nowell W R."/>
        </authorList>
    </citation>
    <scope>NUCLEOTIDE SEQUENCE</scope>
</reference>
<dbReference type="Proteomes" id="UP000676336">
    <property type="component" value="Unassembled WGS sequence"/>
</dbReference>
<evidence type="ECO:0000313" key="2">
    <source>
        <dbReference type="Proteomes" id="UP000676336"/>
    </source>
</evidence>